<comment type="caution">
    <text evidence="2">The sequence shown here is derived from an EMBL/GenBank/DDBJ whole genome shotgun (WGS) entry which is preliminary data.</text>
</comment>
<feature type="domain" description="Glucose/Sorbosone dehydrogenase" evidence="1">
    <location>
        <begin position="1"/>
        <end position="75"/>
    </location>
</feature>
<dbReference type="EMBL" id="QFQZ01000046">
    <property type="protein sequence ID" value="PZR33178.1"/>
    <property type="molecule type" value="Genomic_DNA"/>
</dbReference>
<gene>
    <name evidence="2" type="ORF">DI526_14385</name>
</gene>
<dbReference type="AlphaFoldDB" id="A0A2W5WHI3"/>
<dbReference type="RefSeq" id="WP_304279293.1">
    <property type="nucleotide sequence ID" value="NZ_QFQZ01000046.1"/>
</dbReference>
<evidence type="ECO:0000313" key="3">
    <source>
        <dbReference type="Proteomes" id="UP000249393"/>
    </source>
</evidence>
<sequence length="80" mass="8837">GMAFYQANLFPALKGSLLVGSLREQHVDRLVLKDGRVVGEERLFTDIGGRVRDVRVGPDGAIYVVTDDDNGKVIRITPKR</sequence>
<evidence type="ECO:0000259" key="1">
    <source>
        <dbReference type="Pfam" id="PF07995"/>
    </source>
</evidence>
<dbReference type="SUPFAM" id="SSF50952">
    <property type="entry name" value="Soluble quinoprotein glucose dehydrogenase"/>
    <property type="match status" value="1"/>
</dbReference>
<reference evidence="2 3" key="1">
    <citation type="submission" date="2017-08" db="EMBL/GenBank/DDBJ databases">
        <title>Infants hospitalized years apart are colonized by the same room-sourced microbial strains.</title>
        <authorList>
            <person name="Brooks B."/>
            <person name="Olm M.R."/>
            <person name="Firek B.A."/>
            <person name="Baker R."/>
            <person name="Thomas B.C."/>
            <person name="Morowitz M.J."/>
            <person name="Banfield J.F."/>
        </authorList>
    </citation>
    <scope>NUCLEOTIDE SEQUENCE [LARGE SCALE GENOMIC DNA]</scope>
    <source>
        <strain evidence="2">S2_003_000_R2_4</strain>
    </source>
</reference>
<organism evidence="2 3">
    <name type="scientific">Caulobacter segnis</name>
    <dbReference type="NCBI Taxonomy" id="88688"/>
    <lineage>
        <taxon>Bacteria</taxon>
        <taxon>Pseudomonadati</taxon>
        <taxon>Pseudomonadota</taxon>
        <taxon>Alphaproteobacteria</taxon>
        <taxon>Caulobacterales</taxon>
        <taxon>Caulobacteraceae</taxon>
        <taxon>Caulobacter</taxon>
    </lineage>
</organism>
<dbReference type="Proteomes" id="UP000249393">
    <property type="component" value="Unassembled WGS sequence"/>
</dbReference>
<name>A0A2W5WHI3_9CAUL</name>
<protein>
    <submittedName>
        <fullName evidence="2">Glucose dehydrogenase</fullName>
    </submittedName>
</protein>
<dbReference type="InterPro" id="IPR012938">
    <property type="entry name" value="Glc/Sorbosone_DH"/>
</dbReference>
<accession>A0A2W5WHI3</accession>
<feature type="non-terminal residue" evidence="2">
    <location>
        <position position="1"/>
    </location>
</feature>
<dbReference type="Gene3D" id="2.120.10.30">
    <property type="entry name" value="TolB, C-terminal domain"/>
    <property type="match status" value="1"/>
</dbReference>
<dbReference type="InterPro" id="IPR011042">
    <property type="entry name" value="6-blade_b-propeller_TolB-like"/>
</dbReference>
<dbReference type="InterPro" id="IPR011041">
    <property type="entry name" value="Quinoprot_gluc/sorb_DH_b-prop"/>
</dbReference>
<evidence type="ECO:0000313" key="2">
    <source>
        <dbReference type="EMBL" id="PZR33178.1"/>
    </source>
</evidence>
<proteinExistence type="predicted"/>
<dbReference type="Pfam" id="PF07995">
    <property type="entry name" value="GSDH"/>
    <property type="match status" value="1"/>
</dbReference>